<comment type="subcellular location">
    <subcellularLocation>
        <location evidence="1">Cell membrane</location>
        <topology evidence="1">Multi-pass membrane protein</topology>
    </subcellularLocation>
</comment>
<dbReference type="EMBL" id="BAABLX010000063">
    <property type="protein sequence ID" value="GAA4954667.1"/>
    <property type="molecule type" value="Genomic_DNA"/>
</dbReference>
<evidence type="ECO:0000256" key="3">
    <source>
        <dbReference type="ARBA" id="ARBA00022448"/>
    </source>
</evidence>
<dbReference type="PANTHER" id="PTHR34979">
    <property type="entry name" value="INNER MEMBRANE PROTEIN YGAZ"/>
    <property type="match status" value="1"/>
</dbReference>
<dbReference type="PANTHER" id="PTHR34979:SF1">
    <property type="entry name" value="INNER MEMBRANE PROTEIN YGAZ"/>
    <property type="match status" value="1"/>
</dbReference>
<evidence type="ECO:0000256" key="8">
    <source>
        <dbReference type="SAM" id="Phobius"/>
    </source>
</evidence>
<organism evidence="9 10">
    <name type="scientific">Halioxenophilus aromaticivorans</name>
    <dbReference type="NCBI Taxonomy" id="1306992"/>
    <lineage>
        <taxon>Bacteria</taxon>
        <taxon>Pseudomonadati</taxon>
        <taxon>Pseudomonadota</taxon>
        <taxon>Gammaproteobacteria</taxon>
        <taxon>Alteromonadales</taxon>
        <taxon>Alteromonadaceae</taxon>
        <taxon>Halioxenophilus</taxon>
    </lineage>
</organism>
<comment type="caution">
    <text evidence="9">The sequence shown here is derived from an EMBL/GenBank/DDBJ whole genome shotgun (WGS) entry which is preliminary data.</text>
</comment>
<dbReference type="InterPro" id="IPR011606">
    <property type="entry name" value="Brnchd-chn_aa_trnsp_permease"/>
</dbReference>
<keyword evidence="7 8" id="KW-0472">Membrane</keyword>
<feature type="transmembrane region" description="Helical" evidence="8">
    <location>
        <begin position="99"/>
        <end position="118"/>
    </location>
</feature>
<protein>
    <submittedName>
        <fullName evidence="9">AzlC family ABC transporter permease</fullName>
    </submittedName>
</protein>
<feature type="transmembrane region" description="Helical" evidence="8">
    <location>
        <begin position="12"/>
        <end position="35"/>
    </location>
</feature>
<evidence type="ECO:0000313" key="10">
    <source>
        <dbReference type="Proteomes" id="UP001409585"/>
    </source>
</evidence>
<evidence type="ECO:0000256" key="7">
    <source>
        <dbReference type="ARBA" id="ARBA00023136"/>
    </source>
</evidence>
<dbReference type="Proteomes" id="UP001409585">
    <property type="component" value="Unassembled WGS sequence"/>
</dbReference>
<accession>A0AAV3U7B0</accession>
<reference evidence="10" key="1">
    <citation type="journal article" date="2019" name="Int. J. Syst. Evol. Microbiol.">
        <title>The Global Catalogue of Microorganisms (GCM) 10K type strain sequencing project: providing services to taxonomists for standard genome sequencing and annotation.</title>
        <authorList>
            <consortium name="The Broad Institute Genomics Platform"/>
            <consortium name="The Broad Institute Genome Sequencing Center for Infectious Disease"/>
            <person name="Wu L."/>
            <person name="Ma J."/>
        </authorList>
    </citation>
    <scope>NUCLEOTIDE SEQUENCE [LARGE SCALE GENOMIC DNA]</scope>
    <source>
        <strain evidence="10">JCM 19134</strain>
    </source>
</reference>
<keyword evidence="5 8" id="KW-0812">Transmembrane</keyword>
<name>A0AAV3U7B0_9ALTE</name>
<keyword evidence="10" id="KW-1185">Reference proteome</keyword>
<evidence type="ECO:0000256" key="5">
    <source>
        <dbReference type="ARBA" id="ARBA00022692"/>
    </source>
</evidence>
<keyword evidence="4" id="KW-1003">Cell membrane</keyword>
<comment type="similarity">
    <text evidence="2">Belongs to the AzlC family.</text>
</comment>
<feature type="transmembrane region" description="Helical" evidence="8">
    <location>
        <begin position="164"/>
        <end position="192"/>
    </location>
</feature>
<evidence type="ECO:0000256" key="6">
    <source>
        <dbReference type="ARBA" id="ARBA00022989"/>
    </source>
</evidence>
<dbReference type="GO" id="GO:0005886">
    <property type="term" value="C:plasma membrane"/>
    <property type="evidence" value="ECO:0007669"/>
    <property type="project" value="UniProtKB-SubCell"/>
</dbReference>
<evidence type="ECO:0000313" key="9">
    <source>
        <dbReference type="EMBL" id="GAA4954667.1"/>
    </source>
</evidence>
<feature type="transmembrane region" description="Helical" evidence="8">
    <location>
        <begin position="130"/>
        <end position="152"/>
    </location>
</feature>
<keyword evidence="6 8" id="KW-1133">Transmembrane helix</keyword>
<evidence type="ECO:0000256" key="1">
    <source>
        <dbReference type="ARBA" id="ARBA00004651"/>
    </source>
</evidence>
<feature type="transmembrane region" description="Helical" evidence="8">
    <location>
        <begin position="47"/>
        <end position="78"/>
    </location>
</feature>
<proteinExistence type="inferred from homology"/>
<dbReference type="RefSeq" id="WP_345426296.1">
    <property type="nucleotide sequence ID" value="NZ_AP031496.1"/>
</dbReference>
<sequence>MNTRSAVKQAAIDAIPLCLPAIPFAFVIGLAIHNANMNPALGWSSSWIIFGGAAQLTLITLLGAGSGVLAAISAALVVNARHLMYSAALAPHFQHQPRWMQWFGPYVLIDQSFALAMLRDKTPPEQFRAYYLTAGFTFWGMWQITTALGLILGPVVPASWELQFAVPILFLAMVVMGIDGLTKLVAALVGAGVTLLCIDLPNKMGLLVGALCGIIAGSVCERIKP</sequence>
<dbReference type="GO" id="GO:1903785">
    <property type="term" value="P:L-valine transmembrane transport"/>
    <property type="evidence" value="ECO:0007669"/>
    <property type="project" value="TreeGrafter"/>
</dbReference>
<dbReference type="AlphaFoldDB" id="A0AAV3U7B0"/>
<evidence type="ECO:0000256" key="2">
    <source>
        <dbReference type="ARBA" id="ARBA00010735"/>
    </source>
</evidence>
<gene>
    <name evidence="9" type="ORF">GCM10025791_38450</name>
</gene>
<evidence type="ECO:0000256" key="4">
    <source>
        <dbReference type="ARBA" id="ARBA00022475"/>
    </source>
</evidence>
<feature type="transmembrane region" description="Helical" evidence="8">
    <location>
        <begin position="204"/>
        <end position="223"/>
    </location>
</feature>
<dbReference type="Pfam" id="PF03591">
    <property type="entry name" value="AzlC"/>
    <property type="match status" value="1"/>
</dbReference>
<keyword evidence="3" id="KW-0813">Transport</keyword>